<protein>
    <submittedName>
        <fullName evidence="10">Ger(X)C family spore germination protein</fullName>
    </submittedName>
</protein>
<keyword evidence="3" id="KW-0309">Germination</keyword>
<gene>
    <name evidence="10" type="ORF">FZC76_16800</name>
</gene>
<dbReference type="InterPro" id="IPR008844">
    <property type="entry name" value="Spore_GerAC-like"/>
</dbReference>
<sequence>MEKEENGMKQSRYFFLFLLVILTGCEARLSPKEINKIDVIQGAGFDLTEEQQIKGYFLFPIYKDSNDQQTTKTISAIGDSIKEITNEANYKTKFPLEYGQIRVILFSKTLSEKGIVPLLNTYNRDPSIGRIVQLAIVDGDTSEVLDKKFEEVDNMALQIQGMIEQNIKNGTIPMTDMNTFMYQYHQEGIDPYLPILKVKEDEVVIMHSIGILKGDKLILQVAKQHTFIFGLLVEKRQKGGHYTALENKGKLAFEIIRSRPIYHVEMINEEPSITIQLNIKARIIENFSSNGEALPSDKKEIEKNIEKQLKDEGTALINQFRELHVDPLGIGAKYEAQVRSFDAKKWKDQYPNAQIDLNVDVTIVGTGITE</sequence>
<dbReference type="AlphaFoldDB" id="A0A5D4SW43"/>
<dbReference type="NCBIfam" id="TIGR02887">
    <property type="entry name" value="spore_ger_x_C"/>
    <property type="match status" value="1"/>
</dbReference>
<comment type="caution">
    <text evidence="10">The sequence shown here is derived from an EMBL/GenBank/DDBJ whole genome shotgun (WGS) entry which is preliminary data.</text>
</comment>
<dbReference type="Pfam" id="PF25198">
    <property type="entry name" value="Spore_GerAC_N"/>
    <property type="match status" value="1"/>
</dbReference>
<evidence type="ECO:0000256" key="5">
    <source>
        <dbReference type="ARBA" id="ARBA00023136"/>
    </source>
</evidence>
<evidence type="ECO:0000313" key="10">
    <source>
        <dbReference type="EMBL" id="TYS67179.1"/>
    </source>
</evidence>
<evidence type="ECO:0000256" key="7">
    <source>
        <dbReference type="ARBA" id="ARBA00023288"/>
    </source>
</evidence>
<evidence type="ECO:0000259" key="8">
    <source>
        <dbReference type="Pfam" id="PF05504"/>
    </source>
</evidence>
<organism evidence="10 11">
    <name type="scientific">Sutcliffiella horikoshii</name>
    <dbReference type="NCBI Taxonomy" id="79883"/>
    <lineage>
        <taxon>Bacteria</taxon>
        <taxon>Bacillati</taxon>
        <taxon>Bacillota</taxon>
        <taxon>Bacilli</taxon>
        <taxon>Bacillales</taxon>
        <taxon>Bacillaceae</taxon>
        <taxon>Sutcliffiella</taxon>
    </lineage>
</organism>
<evidence type="ECO:0000259" key="9">
    <source>
        <dbReference type="Pfam" id="PF25198"/>
    </source>
</evidence>
<dbReference type="InterPro" id="IPR038501">
    <property type="entry name" value="Spore_GerAC_C_sf"/>
</dbReference>
<evidence type="ECO:0000313" key="11">
    <source>
        <dbReference type="Proteomes" id="UP000322524"/>
    </source>
</evidence>
<dbReference type="GO" id="GO:0016020">
    <property type="term" value="C:membrane"/>
    <property type="evidence" value="ECO:0007669"/>
    <property type="project" value="UniProtKB-SubCell"/>
</dbReference>
<name>A0A5D4SW43_9BACI</name>
<dbReference type="InterPro" id="IPR057336">
    <property type="entry name" value="GerAC_N"/>
</dbReference>
<dbReference type="Gene3D" id="3.30.300.210">
    <property type="entry name" value="Nutrient germinant receptor protein C, domain 3"/>
    <property type="match status" value="1"/>
</dbReference>
<comment type="similarity">
    <text evidence="2">Belongs to the GerABKC lipoprotein family.</text>
</comment>
<keyword evidence="7" id="KW-0449">Lipoprotein</keyword>
<feature type="domain" description="Spore germination protein N-terminal" evidence="9">
    <location>
        <begin position="32"/>
        <end position="198"/>
    </location>
</feature>
<proteinExistence type="inferred from homology"/>
<dbReference type="Proteomes" id="UP000322524">
    <property type="component" value="Unassembled WGS sequence"/>
</dbReference>
<keyword evidence="6" id="KW-0564">Palmitate</keyword>
<comment type="subcellular location">
    <subcellularLocation>
        <location evidence="1">Membrane</location>
        <topology evidence="1">Lipid-anchor</topology>
    </subcellularLocation>
</comment>
<accession>A0A5D4SW43</accession>
<evidence type="ECO:0000256" key="1">
    <source>
        <dbReference type="ARBA" id="ARBA00004635"/>
    </source>
</evidence>
<dbReference type="Pfam" id="PF05504">
    <property type="entry name" value="Spore_GerAC"/>
    <property type="match status" value="1"/>
</dbReference>
<dbReference type="InterPro" id="IPR046953">
    <property type="entry name" value="Spore_GerAC-like_C"/>
</dbReference>
<dbReference type="OrthoDB" id="2592518at2"/>
<reference evidence="10 11" key="1">
    <citation type="submission" date="2019-08" db="EMBL/GenBank/DDBJ databases">
        <title>Bacillus genomes from the desert of Cuatro Cienegas, Coahuila.</title>
        <authorList>
            <person name="Olmedo-Alvarez G."/>
        </authorList>
    </citation>
    <scope>NUCLEOTIDE SEQUENCE [LARGE SCALE GENOMIC DNA]</scope>
    <source>
        <strain evidence="10 11">CH28_1T</strain>
    </source>
</reference>
<evidence type="ECO:0000256" key="2">
    <source>
        <dbReference type="ARBA" id="ARBA00007886"/>
    </source>
</evidence>
<dbReference type="PROSITE" id="PS51257">
    <property type="entry name" value="PROKAR_LIPOPROTEIN"/>
    <property type="match status" value="1"/>
</dbReference>
<feature type="domain" description="Spore germination GerAC-like C-terminal" evidence="8">
    <location>
        <begin position="209"/>
        <end position="367"/>
    </location>
</feature>
<keyword evidence="5" id="KW-0472">Membrane</keyword>
<keyword evidence="4" id="KW-0732">Signal</keyword>
<dbReference type="PANTHER" id="PTHR35789">
    <property type="entry name" value="SPORE GERMINATION PROTEIN B3"/>
    <property type="match status" value="1"/>
</dbReference>
<evidence type="ECO:0000256" key="4">
    <source>
        <dbReference type="ARBA" id="ARBA00022729"/>
    </source>
</evidence>
<dbReference type="EMBL" id="VTEV01000006">
    <property type="protein sequence ID" value="TYS67179.1"/>
    <property type="molecule type" value="Genomic_DNA"/>
</dbReference>
<evidence type="ECO:0000256" key="6">
    <source>
        <dbReference type="ARBA" id="ARBA00023139"/>
    </source>
</evidence>
<dbReference type="PANTHER" id="PTHR35789:SF1">
    <property type="entry name" value="SPORE GERMINATION PROTEIN B3"/>
    <property type="match status" value="1"/>
</dbReference>
<dbReference type="GO" id="GO:0009847">
    <property type="term" value="P:spore germination"/>
    <property type="evidence" value="ECO:0007669"/>
    <property type="project" value="InterPro"/>
</dbReference>
<evidence type="ECO:0000256" key="3">
    <source>
        <dbReference type="ARBA" id="ARBA00022544"/>
    </source>
</evidence>